<evidence type="ECO:0000256" key="1">
    <source>
        <dbReference type="ARBA" id="ARBA00004141"/>
    </source>
</evidence>
<proteinExistence type="inferred from homology"/>
<protein>
    <submittedName>
        <fullName evidence="7">Dicarboxylate transporter 1, chloroplastic</fullName>
    </submittedName>
</protein>
<comment type="similarity">
    <text evidence="2">Belongs to the SLC13A/DASS transporter (TC 2.A.47) family. DIT1 subfamily.</text>
</comment>
<evidence type="ECO:0000313" key="8">
    <source>
        <dbReference type="Proteomes" id="UP000236990"/>
    </source>
</evidence>
<evidence type="ECO:0000256" key="2">
    <source>
        <dbReference type="ARBA" id="ARBA00007349"/>
    </source>
</evidence>
<evidence type="ECO:0000256" key="5">
    <source>
        <dbReference type="ARBA" id="ARBA00023136"/>
    </source>
</evidence>
<keyword evidence="3 6" id="KW-0812">Transmembrane</keyword>
<accession>A0A2S3U9A1</accession>
<evidence type="ECO:0000256" key="4">
    <source>
        <dbReference type="ARBA" id="ARBA00022989"/>
    </source>
</evidence>
<organism evidence="7 8">
    <name type="scientific">Lactiplantibacillus plantarum subsp. plantarum</name>
    <dbReference type="NCBI Taxonomy" id="337330"/>
    <lineage>
        <taxon>Bacteria</taxon>
        <taxon>Bacillati</taxon>
        <taxon>Bacillota</taxon>
        <taxon>Bacilli</taxon>
        <taxon>Lactobacillales</taxon>
        <taxon>Lactobacillaceae</taxon>
        <taxon>Lactiplantibacillus</taxon>
    </lineage>
</organism>
<comment type="subcellular location">
    <subcellularLocation>
        <location evidence="1">Membrane</location>
        <topology evidence="1">Multi-pass membrane protein</topology>
    </subcellularLocation>
</comment>
<dbReference type="GO" id="GO:0016020">
    <property type="term" value="C:membrane"/>
    <property type="evidence" value="ECO:0007669"/>
    <property type="project" value="UniProtKB-SubCell"/>
</dbReference>
<evidence type="ECO:0000313" key="7">
    <source>
        <dbReference type="EMBL" id="POD88916.1"/>
    </source>
</evidence>
<keyword evidence="4 6" id="KW-1133">Transmembrane helix</keyword>
<dbReference type="InterPro" id="IPR030676">
    <property type="entry name" value="CitT-rel"/>
</dbReference>
<dbReference type="EMBL" id="NKCZ01000055">
    <property type="protein sequence ID" value="POD88916.1"/>
    <property type="molecule type" value="Genomic_DNA"/>
</dbReference>
<comment type="caution">
    <text evidence="7">The sequence shown here is derived from an EMBL/GenBank/DDBJ whole genome shotgun (WGS) entry which is preliminary data.</text>
</comment>
<keyword evidence="5 6" id="KW-0472">Membrane</keyword>
<gene>
    <name evidence="7" type="ORF">S101258_00332</name>
</gene>
<feature type="transmembrane region" description="Helical" evidence="6">
    <location>
        <begin position="82"/>
        <end position="100"/>
    </location>
</feature>
<dbReference type="PANTHER" id="PTHR42826">
    <property type="entry name" value="DICARBOXYLATE TRANSPORTER 2.1, CHLOROPLASTIC"/>
    <property type="match status" value="1"/>
</dbReference>
<dbReference type="InterPro" id="IPR001898">
    <property type="entry name" value="SLC13A/DASS"/>
</dbReference>
<dbReference type="Pfam" id="PF00939">
    <property type="entry name" value="Na_sulph_symp"/>
    <property type="match status" value="1"/>
</dbReference>
<evidence type="ECO:0000256" key="6">
    <source>
        <dbReference type="SAM" id="Phobius"/>
    </source>
</evidence>
<dbReference type="AlphaFoldDB" id="A0A2S3U9A1"/>
<reference evidence="7 8" key="1">
    <citation type="submission" date="2017-06" db="EMBL/GenBank/DDBJ databases">
        <title>Genome sequence of Lactobacillus plantarum subsp. plantarum strain SRCM101258.</title>
        <authorList>
            <person name="Cho S.H."/>
        </authorList>
    </citation>
    <scope>NUCLEOTIDE SEQUENCE [LARGE SCALE GENOMIC DNA]</scope>
    <source>
        <strain evidence="7 8">SRCM101258</strain>
    </source>
</reference>
<dbReference type="GO" id="GO:0022857">
    <property type="term" value="F:transmembrane transporter activity"/>
    <property type="evidence" value="ECO:0007669"/>
    <property type="project" value="InterPro"/>
</dbReference>
<evidence type="ECO:0000256" key="3">
    <source>
        <dbReference type="ARBA" id="ARBA00022692"/>
    </source>
</evidence>
<feature type="transmembrane region" description="Helical" evidence="6">
    <location>
        <begin position="121"/>
        <end position="140"/>
    </location>
</feature>
<dbReference type="Proteomes" id="UP000236990">
    <property type="component" value="Unassembled WGS sequence"/>
</dbReference>
<name>A0A2S3U9A1_LACPN</name>
<sequence length="171" mass="19217">MLSTVKWKGFICRWYLNWPVASYAITTVSNQYRRMAAVCDFCGNDHCLHHEAITNDGGDADWNCRGDTQRCGYNGRSCNRVWQFNAWMVAMCMFMAAGFIKSGLGKRIAYLFVSLFGKRTLSLAYALSFVDAVLAIGIPSNNARVNGIMYPIIDNLSREMGSDPKQGTQRN</sequence>